<feature type="transmembrane region" description="Helical" evidence="1">
    <location>
        <begin position="327"/>
        <end position="345"/>
    </location>
</feature>
<evidence type="ECO:0000313" key="3">
    <source>
        <dbReference type="EMBL" id="RST58396.1"/>
    </source>
</evidence>
<dbReference type="OrthoDB" id="2718583at2"/>
<evidence type="ECO:0000313" key="4">
    <source>
        <dbReference type="Proteomes" id="UP000287296"/>
    </source>
</evidence>
<keyword evidence="1" id="KW-0812">Transmembrane</keyword>
<evidence type="ECO:0000256" key="2">
    <source>
        <dbReference type="SAM" id="SignalP"/>
    </source>
</evidence>
<dbReference type="Proteomes" id="UP000287296">
    <property type="component" value="Unassembled WGS sequence"/>
</dbReference>
<proteinExistence type="predicted"/>
<protein>
    <submittedName>
        <fullName evidence="3">Processed acidic surface protein</fullName>
    </submittedName>
</protein>
<keyword evidence="1" id="KW-0472">Membrane</keyword>
<dbReference type="InterPro" id="IPR030832">
    <property type="entry name" value="Acidic_LPXTA"/>
</dbReference>
<evidence type="ECO:0000256" key="1">
    <source>
        <dbReference type="SAM" id="Phobius"/>
    </source>
</evidence>
<name>A0A429X4S3_SIMTE</name>
<organism evidence="3 4">
    <name type="scientific">Siminovitchia terrae</name>
    <name type="common">Bacillus terrae</name>
    <dbReference type="NCBI Taxonomy" id="1914933"/>
    <lineage>
        <taxon>Bacteria</taxon>
        <taxon>Bacillati</taxon>
        <taxon>Bacillota</taxon>
        <taxon>Bacilli</taxon>
        <taxon>Bacillales</taxon>
        <taxon>Bacillaceae</taxon>
        <taxon>Siminovitchia</taxon>
    </lineage>
</organism>
<keyword evidence="2" id="KW-0732">Signal</keyword>
<dbReference type="AlphaFoldDB" id="A0A429X4S3"/>
<sequence>MSLKRLLPAVLAAILAIWALPLSAFAAVDPKDPEFQKYLKEIGMSKEDFVTYFEDVHDFTLEDFDSVKEIKEYLGEPINKENLNALLADYGMTKKELEQLLAENGMSLNDFVFIEDLEVEIFYLAVDSIDEEAIIEALAGFGLTTDEMQRLEAHLDKVIENTDEEAFLAKLLNLGDRLMSFPEFDSASELTSGQIAELLSIWDELLNLLQLKVDYYLVKDGIETPISLSALIQMDTVNGADLLIKIYSKDGQFLADLLITKEMFGSEMLNNAGQKINKVETAVKTSSGKPVAKKVKGEKPAVKTVKGEKPVVKTINGGKLPNTAGGYLPQTVAGLALIVLGAFLFRKFIVKGA</sequence>
<dbReference type="NCBIfam" id="TIGR04383">
    <property type="entry name" value="acidic_w_LPXTA"/>
    <property type="match status" value="1"/>
</dbReference>
<dbReference type="EMBL" id="QYTW02000020">
    <property type="protein sequence ID" value="RST58396.1"/>
    <property type="molecule type" value="Genomic_DNA"/>
</dbReference>
<accession>A0A429X4S3</accession>
<feature type="chain" id="PRO_5019587523" evidence="2">
    <location>
        <begin position="27"/>
        <end position="353"/>
    </location>
</feature>
<gene>
    <name evidence="3" type="ORF">D5F11_017235</name>
</gene>
<reference evidence="3 4" key="1">
    <citation type="submission" date="2018-12" db="EMBL/GenBank/DDBJ databases">
        <authorList>
            <person name="Sun L."/>
            <person name="Chen Z."/>
        </authorList>
    </citation>
    <scope>NUCLEOTIDE SEQUENCE [LARGE SCALE GENOMIC DNA]</scope>
    <source>
        <strain evidence="3 4">LMG 29736</strain>
    </source>
</reference>
<feature type="signal peptide" evidence="2">
    <location>
        <begin position="1"/>
        <end position="26"/>
    </location>
</feature>
<comment type="caution">
    <text evidence="3">The sequence shown here is derived from an EMBL/GenBank/DDBJ whole genome shotgun (WGS) entry which is preliminary data.</text>
</comment>
<keyword evidence="1" id="KW-1133">Transmembrane helix</keyword>